<protein>
    <submittedName>
        <fullName evidence="2">Uncharacterized protein</fullName>
    </submittedName>
</protein>
<keyword evidence="1" id="KW-0812">Transmembrane</keyword>
<sequence length="114" mass="13211">MVNFERALFDANEALHHMGVLAADKNITLFALAFSLVITLMTLPMIIRMVAYIMEKDTENLYLPIFVSLSLLLTLFLLEAYSIILAACIFGGFIYLINRYPQYRDIKNYIDRFF</sequence>
<proteinExistence type="predicted"/>
<keyword evidence="1" id="KW-1133">Transmembrane helix</keyword>
<reference evidence="2" key="2">
    <citation type="submission" date="2021-04" db="EMBL/GenBank/DDBJ databases">
        <title>Isolation and characterization of a novel species of the genus Sulfurimonas.</title>
        <authorList>
            <person name="Fukui M."/>
        </authorList>
    </citation>
    <scope>NUCLEOTIDE SEQUENCE</scope>
    <source>
        <strain evidence="2">H1576</strain>
        <plasmid evidence="2">pSULFM1</plasmid>
    </source>
</reference>
<keyword evidence="3" id="KW-1185">Reference proteome</keyword>
<feature type="transmembrane region" description="Helical" evidence="1">
    <location>
        <begin position="65"/>
        <end position="97"/>
    </location>
</feature>
<geneLocation type="plasmid" evidence="2 3">
    <name>pSULFM1</name>
</geneLocation>
<dbReference type="EMBL" id="CP046073">
    <property type="protein sequence ID" value="QSZ43152.1"/>
    <property type="molecule type" value="Genomic_DNA"/>
</dbReference>
<accession>A0A975B2R0</accession>
<evidence type="ECO:0000256" key="1">
    <source>
        <dbReference type="SAM" id="Phobius"/>
    </source>
</evidence>
<organism evidence="2 3">
    <name type="scientific">Sulfurimonas aquatica</name>
    <dbReference type="NCBI Taxonomy" id="2672570"/>
    <lineage>
        <taxon>Bacteria</taxon>
        <taxon>Pseudomonadati</taxon>
        <taxon>Campylobacterota</taxon>
        <taxon>Epsilonproteobacteria</taxon>
        <taxon>Campylobacterales</taxon>
        <taxon>Sulfurimonadaceae</taxon>
        <taxon>Sulfurimonas</taxon>
    </lineage>
</organism>
<dbReference type="RefSeq" id="WP_207563249.1">
    <property type="nucleotide sequence ID" value="NZ_CP046073.1"/>
</dbReference>
<dbReference type="KEGG" id="saqt:GJV85_13330"/>
<evidence type="ECO:0000313" key="2">
    <source>
        <dbReference type="EMBL" id="QSZ43152.1"/>
    </source>
</evidence>
<feature type="transmembrane region" description="Helical" evidence="1">
    <location>
        <begin position="27"/>
        <end position="53"/>
    </location>
</feature>
<keyword evidence="2" id="KW-0614">Plasmid</keyword>
<reference evidence="2" key="1">
    <citation type="submission" date="2019-11" db="EMBL/GenBank/DDBJ databases">
        <authorList>
            <person name="Kojima H."/>
        </authorList>
    </citation>
    <scope>NUCLEOTIDE SEQUENCE</scope>
    <source>
        <strain evidence="2">H1576</strain>
        <plasmid evidence="2">pSULFM1</plasmid>
    </source>
</reference>
<dbReference type="Proteomes" id="UP000671852">
    <property type="component" value="Plasmid pSULFM1"/>
</dbReference>
<dbReference type="AlphaFoldDB" id="A0A975B2R0"/>
<gene>
    <name evidence="2" type="ORF">GJV85_13330</name>
</gene>
<name>A0A975B2R0_9BACT</name>
<keyword evidence="1" id="KW-0472">Membrane</keyword>
<evidence type="ECO:0000313" key="3">
    <source>
        <dbReference type="Proteomes" id="UP000671852"/>
    </source>
</evidence>